<evidence type="ECO:0000313" key="2">
    <source>
        <dbReference type="Proteomes" id="UP001197247"/>
    </source>
</evidence>
<reference evidence="1 2" key="1">
    <citation type="submission" date="2021-05" db="EMBL/GenBank/DDBJ databases">
        <title>Kineosporia and Streptomyces sp. nov. two new marine actinobacteria isolated from Coral.</title>
        <authorList>
            <person name="Buangrab K."/>
            <person name="Sutthacheep M."/>
            <person name="Yeemin T."/>
            <person name="Harunari E."/>
            <person name="Igarashi Y."/>
            <person name="Kanchanasin P."/>
            <person name="Tanasupawat S."/>
            <person name="Phongsopitanun W."/>
        </authorList>
    </citation>
    <scope>NUCLEOTIDE SEQUENCE [LARGE SCALE GENOMIC DNA]</scope>
    <source>
        <strain evidence="1 2">J2-2</strain>
    </source>
</reference>
<dbReference type="EMBL" id="JAHBAY010000025">
    <property type="protein sequence ID" value="MBT0774215.1"/>
    <property type="molecule type" value="Genomic_DNA"/>
</dbReference>
<accession>A0ABS5TTW4</accession>
<keyword evidence="2" id="KW-1185">Reference proteome</keyword>
<dbReference type="RefSeq" id="WP_214160755.1">
    <property type="nucleotide sequence ID" value="NZ_JAHBAY010000025.1"/>
</dbReference>
<comment type="caution">
    <text evidence="1">The sequence shown here is derived from an EMBL/GenBank/DDBJ whole genome shotgun (WGS) entry which is preliminary data.</text>
</comment>
<dbReference type="Proteomes" id="UP001197247">
    <property type="component" value="Unassembled WGS sequence"/>
</dbReference>
<proteinExistence type="predicted"/>
<organism evidence="1 2">
    <name type="scientific">Kineosporia corallincola</name>
    <dbReference type="NCBI Taxonomy" id="2835133"/>
    <lineage>
        <taxon>Bacteria</taxon>
        <taxon>Bacillati</taxon>
        <taxon>Actinomycetota</taxon>
        <taxon>Actinomycetes</taxon>
        <taxon>Kineosporiales</taxon>
        <taxon>Kineosporiaceae</taxon>
        <taxon>Kineosporia</taxon>
    </lineage>
</organism>
<sequence>MSEAERKASEAILRIFNDELIALGETPIRENASFREDDAYLGIFPVYHLEMENVAPLTFLFGSVFDVSLGPFTELVQFDMNDYDDLILRATIRRLLMSCVTVRSALWAIAIELTLPGQAKPWSRHWIQGHRQGKSLVGTYQPFIQDPPH</sequence>
<name>A0ABS5TTW4_9ACTN</name>
<evidence type="ECO:0000313" key="1">
    <source>
        <dbReference type="EMBL" id="MBT0774215.1"/>
    </source>
</evidence>
<protein>
    <submittedName>
        <fullName evidence="1">Uncharacterized protein</fullName>
    </submittedName>
</protein>
<gene>
    <name evidence="1" type="ORF">KIH74_35045</name>
</gene>